<organism evidence="1 2">
    <name type="scientific">Puccinia sorghi</name>
    <dbReference type="NCBI Taxonomy" id="27349"/>
    <lineage>
        <taxon>Eukaryota</taxon>
        <taxon>Fungi</taxon>
        <taxon>Dikarya</taxon>
        <taxon>Basidiomycota</taxon>
        <taxon>Pucciniomycotina</taxon>
        <taxon>Pucciniomycetes</taxon>
        <taxon>Pucciniales</taxon>
        <taxon>Pucciniaceae</taxon>
        <taxon>Puccinia</taxon>
    </lineage>
</organism>
<protein>
    <submittedName>
        <fullName evidence="1">Uncharacterized protein</fullName>
    </submittedName>
</protein>
<keyword evidence="2" id="KW-1185">Reference proteome</keyword>
<dbReference type="EMBL" id="LAVV01011196">
    <property type="protein sequence ID" value="KNZ48077.1"/>
    <property type="molecule type" value="Genomic_DNA"/>
</dbReference>
<accession>A0A0L6UIH5</accession>
<gene>
    <name evidence="1" type="ORF">VP01_592g18</name>
</gene>
<reference evidence="1 2" key="1">
    <citation type="submission" date="2015-08" db="EMBL/GenBank/DDBJ databases">
        <title>Next Generation Sequencing and Analysis of the Genome of Puccinia sorghi L Schw, the Causal Agent of Maize Common Rust.</title>
        <authorList>
            <person name="Rochi L."/>
            <person name="Burguener G."/>
            <person name="Darino M."/>
            <person name="Turjanski A."/>
            <person name="Kreff E."/>
            <person name="Dieguez M.J."/>
            <person name="Sacco F."/>
        </authorList>
    </citation>
    <scope>NUCLEOTIDE SEQUENCE [LARGE SCALE GENOMIC DNA]</scope>
    <source>
        <strain evidence="1 2">RO10H11247</strain>
    </source>
</reference>
<name>A0A0L6UIH5_9BASI</name>
<sequence>MAQTFPIQLSSRAQHSKFNFKKFIRPRAFNGTHIPANIPEDQAVPSRNCRALSQNILGVVVFKM</sequence>
<evidence type="ECO:0000313" key="2">
    <source>
        <dbReference type="Proteomes" id="UP000037035"/>
    </source>
</evidence>
<dbReference type="AlphaFoldDB" id="A0A0L6UIH5"/>
<evidence type="ECO:0000313" key="1">
    <source>
        <dbReference type="EMBL" id="KNZ48077.1"/>
    </source>
</evidence>
<dbReference type="VEuPathDB" id="FungiDB:VP01_592g18"/>
<proteinExistence type="predicted"/>
<dbReference type="Proteomes" id="UP000037035">
    <property type="component" value="Unassembled WGS sequence"/>
</dbReference>
<comment type="caution">
    <text evidence="1">The sequence shown here is derived from an EMBL/GenBank/DDBJ whole genome shotgun (WGS) entry which is preliminary data.</text>
</comment>